<dbReference type="EMBL" id="CP095855">
    <property type="protein sequence ID" value="UPK68471.1"/>
    <property type="molecule type" value="Genomic_DNA"/>
</dbReference>
<dbReference type="InterPro" id="IPR003779">
    <property type="entry name" value="CMD-like"/>
</dbReference>
<keyword evidence="3" id="KW-1185">Reference proteome</keyword>
<sequence>MIKTIKHRLDVWKEEPLYWDQIAAMDKRQYASTVPRALIELIKVRVSQINKCVFCIDYHTDEALKQGESPRRLFALSAWEESTFFDEREKSALKFAEEITHISVNGVADETYEKLKAHFNTKEIADLIVVACHINFLNRVGISTKTVSVL</sequence>
<dbReference type="Pfam" id="PF02627">
    <property type="entry name" value="CMD"/>
    <property type="match status" value="1"/>
</dbReference>
<dbReference type="SUPFAM" id="SSF69118">
    <property type="entry name" value="AhpD-like"/>
    <property type="match status" value="1"/>
</dbReference>
<feature type="domain" description="Carboxymuconolactone decarboxylase-like" evidence="1">
    <location>
        <begin position="24"/>
        <end position="98"/>
    </location>
</feature>
<reference evidence="2 3" key="1">
    <citation type="submission" date="2022-04" db="EMBL/GenBank/DDBJ databases">
        <title>The arsenic-methylating capacity of Chitinophaga filiformis YT5 during chitin decomposition.</title>
        <authorList>
            <person name="Chen G."/>
            <person name="Liang Y."/>
        </authorList>
    </citation>
    <scope>NUCLEOTIDE SEQUENCE [LARGE SCALE GENOMIC DNA]</scope>
    <source>
        <strain evidence="2 3">YT5</strain>
    </source>
</reference>
<evidence type="ECO:0000313" key="3">
    <source>
        <dbReference type="Proteomes" id="UP000830198"/>
    </source>
</evidence>
<evidence type="ECO:0000259" key="1">
    <source>
        <dbReference type="Pfam" id="PF02627"/>
    </source>
</evidence>
<organism evidence="2 3">
    <name type="scientific">Chitinophaga filiformis</name>
    <name type="common">Myxococcus filiformis</name>
    <name type="synonym">Flexibacter filiformis</name>
    <dbReference type="NCBI Taxonomy" id="104663"/>
    <lineage>
        <taxon>Bacteria</taxon>
        <taxon>Pseudomonadati</taxon>
        <taxon>Bacteroidota</taxon>
        <taxon>Chitinophagia</taxon>
        <taxon>Chitinophagales</taxon>
        <taxon>Chitinophagaceae</taxon>
        <taxon>Chitinophaga</taxon>
    </lineage>
</organism>
<dbReference type="NCBIfam" id="TIGR00778">
    <property type="entry name" value="ahpD_dom"/>
    <property type="match status" value="1"/>
</dbReference>
<dbReference type="RefSeq" id="WP_247810865.1">
    <property type="nucleotide sequence ID" value="NZ_CP095855.1"/>
</dbReference>
<dbReference type="InterPro" id="IPR029032">
    <property type="entry name" value="AhpD-like"/>
</dbReference>
<gene>
    <name evidence="2" type="ORF">MYF79_26300</name>
</gene>
<dbReference type="PANTHER" id="PTHR34846">
    <property type="entry name" value="4-CARBOXYMUCONOLACTONE DECARBOXYLASE FAMILY PROTEIN (AFU_ORTHOLOGUE AFUA_6G11590)"/>
    <property type="match status" value="1"/>
</dbReference>
<accession>A0ABY4I133</accession>
<protein>
    <submittedName>
        <fullName evidence="2">Carboxymuconolactone decarboxylase family protein</fullName>
    </submittedName>
</protein>
<dbReference type="PANTHER" id="PTHR34846:SF10">
    <property type="entry name" value="CYTOPLASMIC PROTEIN"/>
    <property type="match status" value="1"/>
</dbReference>
<dbReference type="Proteomes" id="UP000830198">
    <property type="component" value="Chromosome"/>
</dbReference>
<dbReference type="InterPro" id="IPR004675">
    <property type="entry name" value="AhpD_core"/>
</dbReference>
<evidence type="ECO:0000313" key="2">
    <source>
        <dbReference type="EMBL" id="UPK68471.1"/>
    </source>
</evidence>
<name>A0ABY4I133_CHIFI</name>
<proteinExistence type="predicted"/>
<dbReference type="Gene3D" id="1.20.1290.10">
    <property type="entry name" value="AhpD-like"/>
    <property type="match status" value="1"/>
</dbReference>